<evidence type="ECO:0000313" key="2">
    <source>
        <dbReference type="Proteomes" id="UP000228934"/>
    </source>
</evidence>
<accession>A0A2G9RT42</accession>
<keyword evidence="2" id="KW-1185">Reference proteome</keyword>
<dbReference type="AlphaFoldDB" id="A0A2G9RT42"/>
<dbReference type="EMBL" id="KV932486">
    <property type="protein sequence ID" value="PIO31024.1"/>
    <property type="molecule type" value="Genomic_DNA"/>
</dbReference>
<sequence>MVLCVYIETMIRNTSCNSQRQKALVVGLLLLKKSLCAHIYSMTVQTFMDGLSIYFRCQDYTFYVLIDKVHFNKPKQ</sequence>
<organism evidence="1 2">
    <name type="scientific">Aquarana catesbeiana</name>
    <name type="common">American bullfrog</name>
    <name type="synonym">Rana catesbeiana</name>
    <dbReference type="NCBI Taxonomy" id="8400"/>
    <lineage>
        <taxon>Eukaryota</taxon>
        <taxon>Metazoa</taxon>
        <taxon>Chordata</taxon>
        <taxon>Craniata</taxon>
        <taxon>Vertebrata</taxon>
        <taxon>Euteleostomi</taxon>
        <taxon>Amphibia</taxon>
        <taxon>Batrachia</taxon>
        <taxon>Anura</taxon>
        <taxon>Neobatrachia</taxon>
        <taxon>Ranoidea</taxon>
        <taxon>Ranidae</taxon>
        <taxon>Aquarana</taxon>
    </lineage>
</organism>
<name>A0A2G9RT42_AQUCT</name>
<evidence type="ECO:0000313" key="1">
    <source>
        <dbReference type="EMBL" id="PIO31024.1"/>
    </source>
</evidence>
<gene>
    <name evidence="1" type="ORF">AB205_0122720</name>
</gene>
<proteinExistence type="predicted"/>
<protein>
    <submittedName>
        <fullName evidence="1">Uncharacterized protein</fullName>
    </submittedName>
</protein>
<reference evidence="2" key="1">
    <citation type="journal article" date="2017" name="Nat. Commun.">
        <title>The North American bullfrog draft genome provides insight into hormonal regulation of long noncoding RNA.</title>
        <authorList>
            <person name="Hammond S.A."/>
            <person name="Warren R.L."/>
            <person name="Vandervalk B.P."/>
            <person name="Kucuk E."/>
            <person name="Khan H."/>
            <person name="Gibb E.A."/>
            <person name="Pandoh P."/>
            <person name="Kirk H."/>
            <person name="Zhao Y."/>
            <person name="Jones M."/>
            <person name="Mungall A.J."/>
            <person name="Coope R."/>
            <person name="Pleasance S."/>
            <person name="Moore R.A."/>
            <person name="Holt R.A."/>
            <person name="Round J.M."/>
            <person name="Ohora S."/>
            <person name="Walle B.V."/>
            <person name="Veldhoen N."/>
            <person name="Helbing C.C."/>
            <person name="Birol I."/>
        </authorList>
    </citation>
    <scope>NUCLEOTIDE SEQUENCE [LARGE SCALE GENOMIC DNA]</scope>
</reference>
<dbReference type="Proteomes" id="UP000228934">
    <property type="component" value="Unassembled WGS sequence"/>
</dbReference>